<protein>
    <submittedName>
        <fullName evidence="1">Uncharacterized protein</fullName>
    </submittedName>
</protein>
<dbReference type="InterPro" id="IPR052843">
    <property type="entry name" value="ER_body_metal_sequester"/>
</dbReference>
<keyword evidence="2" id="KW-1185">Reference proteome</keyword>
<dbReference type="Proteomes" id="UP001642360">
    <property type="component" value="Unassembled WGS sequence"/>
</dbReference>
<organism evidence="1 2">
    <name type="scientific">Ilex paraguariensis</name>
    <name type="common">yerba mate</name>
    <dbReference type="NCBI Taxonomy" id="185542"/>
    <lineage>
        <taxon>Eukaryota</taxon>
        <taxon>Viridiplantae</taxon>
        <taxon>Streptophyta</taxon>
        <taxon>Embryophyta</taxon>
        <taxon>Tracheophyta</taxon>
        <taxon>Spermatophyta</taxon>
        <taxon>Magnoliopsida</taxon>
        <taxon>eudicotyledons</taxon>
        <taxon>Gunneridae</taxon>
        <taxon>Pentapetalae</taxon>
        <taxon>asterids</taxon>
        <taxon>campanulids</taxon>
        <taxon>Aquifoliales</taxon>
        <taxon>Aquifoliaceae</taxon>
        <taxon>Ilex</taxon>
    </lineage>
</organism>
<name>A0ABC8SJ48_9AQUA</name>
<accession>A0ABC8SJ48</accession>
<proteinExistence type="predicted"/>
<sequence>MNVKVSISADIPLKNDKNVGVTLLTEPAKQGEDAKFKSTHKGLHVIPYCNPDFHTSDVVIYCEGGLIEAVKIRIDVNFLSDFLFRYDLSNLHLAETVVLRELLYTIDMSESDGAYHSKVSQHAITGTKVDIPTEDHVKIDRNVLISLGQDALLIQDNQVNHAKRRERKTKGEEGPIESTATQRAENIGNSPKTGHTPHTTTQLHVGRVSSTAREVHGVEIIKSIVYGGLIESITSLGVVSSAAAGDAAT</sequence>
<dbReference type="EMBL" id="CAUOFW020002945">
    <property type="protein sequence ID" value="CAK9156938.1"/>
    <property type="molecule type" value="Genomic_DNA"/>
</dbReference>
<evidence type="ECO:0000313" key="2">
    <source>
        <dbReference type="Proteomes" id="UP001642360"/>
    </source>
</evidence>
<dbReference type="AlphaFoldDB" id="A0ABC8SJ48"/>
<dbReference type="PANTHER" id="PTHR38937:SF2">
    <property type="entry name" value="MEMBRANE PROTEIN OF ER BODY-LIKE PROTEIN ISOFORM X1"/>
    <property type="match status" value="1"/>
</dbReference>
<evidence type="ECO:0000313" key="1">
    <source>
        <dbReference type="EMBL" id="CAK9156938.1"/>
    </source>
</evidence>
<dbReference type="PANTHER" id="PTHR38937">
    <property type="entry name" value="MEMBRANE PROTEIN OF ER BODY-LIKE PROTEIN"/>
    <property type="match status" value="1"/>
</dbReference>
<reference evidence="1 2" key="1">
    <citation type="submission" date="2024-02" db="EMBL/GenBank/DDBJ databases">
        <authorList>
            <person name="Vignale AGUSTIN F."/>
            <person name="Sosa J E."/>
            <person name="Modenutti C."/>
        </authorList>
    </citation>
    <scope>NUCLEOTIDE SEQUENCE [LARGE SCALE GENOMIC DNA]</scope>
</reference>
<comment type="caution">
    <text evidence="1">The sequence shown here is derived from an EMBL/GenBank/DDBJ whole genome shotgun (WGS) entry which is preliminary data.</text>
</comment>
<feature type="non-terminal residue" evidence="1">
    <location>
        <position position="249"/>
    </location>
</feature>
<gene>
    <name evidence="1" type="ORF">ILEXP_LOCUS25499</name>
</gene>